<keyword evidence="4" id="KW-1185">Reference proteome</keyword>
<reference evidence="3 4" key="1">
    <citation type="journal article" date="2015" name="Fungal Genet. Biol.">
        <title>Evolution of novel wood decay mechanisms in Agaricales revealed by the genome sequences of Fistulina hepatica and Cylindrobasidium torrendii.</title>
        <authorList>
            <person name="Floudas D."/>
            <person name="Held B.W."/>
            <person name="Riley R."/>
            <person name="Nagy L.G."/>
            <person name="Koehler G."/>
            <person name="Ransdell A.S."/>
            <person name="Younus H."/>
            <person name="Chow J."/>
            <person name="Chiniquy J."/>
            <person name="Lipzen A."/>
            <person name="Tritt A."/>
            <person name="Sun H."/>
            <person name="Haridas S."/>
            <person name="LaButti K."/>
            <person name="Ohm R.A."/>
            <person name="Kues U."/>
            <person name="Blanchette R.A."/>
            <person name="Grigoriev I.V."/>
            <person name="Minto R.E."/>
            <person name="Hibbett D.S."/>
        </authorList>
    </citation>
    <scope>NUCLEOTIDE SEQUENCE [LARGE SCALE GENOMIC DNA]</scope>
    <source>
        <strain evidence="3 4">ATCC 64428</strain>
    </source>
</reference>
<gene>
    <name evidence="3" type="ORF">FISHEDRAFT_51473</name>
</gene>
<dbReference type="OrthoDB" id="2548929at2759"/>
<evidence type="ECO:0000313" key="4">
    <source>
        <dbReference type="Proteomes" id="UP000054144"/>
    </source>
</evidence>
<keyword evidence="2" id="KW-0472">Membrane</keyword>
<evidence type="ECO:0000313" key="3">
    <source>
        <dbReference type="EMBL" id="KIY44370.1"/>
    </source>
</evidence>
<feature type="transmembrane region" description="Helical" evidence="2">
    <location>
        <begin position="103"/>
        <end position="120"/>
    </location>
</feature>
<name>A0A0D7A0X0_9AGAR</name>
<evidence type="ECO:0000256" key="2">
    <source>
        <dbReference type="SAM" id="Phobius"/>
    </source>
</evidence>
<dbReference type="EMBL" id="KN882092">
    <property type="protein sequence ID" value="KIY44370.1"/>
    <property type="molecule type" value="Genomic_DNA"/>
</dbReference>
<feature type="region of interest" description="Disordered" evidence="1">
    <location>
        <begin position="325"/>
        <end position="352"/>
    </location>
</feature>
<feature type="compositionally biased region" description="Basic and acidic residues" evidence="1">
    <location>
        <begin position="341"/>
        <end position="352"/>
    </location>
</feature>
<feature type="non-terminal residue" evidence="3">
    <location>
        <position position="455"/>
    </location>
</feature>
<proteinExistence type="predicted"/>
<feature type="compositionally biased region" description="Polar residues" evidence="1">
    <location>
        <begin position="223"/>
        <end position="233"/>
    </location>
</feature>
<dbReference type="Proteomes" id="UP000054144">
    <property type="component" value="Unassembled WGS sequence"/>
</dbReference>
<feature type="transmembrane region" description="Helical" evidence="2">
    <location>
        <begin position="30"/>
        <end position="49"/>
    </location>
</feature>
<feature type="region of interest" description="Disordered" evidence="1">
    <location>
        <begin position="209"/>
        <end position="244"/>
    </location>
</feature>
<evidence type="ECO:0000256" key="1">
    <source>
        <dbReference type="SAM" id="MobiDB-lite"/>
    </source>
</evidence>
<protein>
    <submittedName>
        <fullName evidence="3">Uncharacterized protein</fullName>
    </submittedName>
</protein>
<keyword evidence="2" id="KW-0812">Transmembrane</keyword>
<dbReference type="AlphaFoldDB" id="A0A0D7A0X0"/>
<accession>A0A0D7A0X0</accession>
<sequence>MSFYIGGLGVVSFRSPLSDVASLFVDDDGVRSLVALLIFFIVFIVLAHLTNPSENSFRAYLTEQSFRQHLSRLDENIDDARNLQRDSHHFTNRASVSLRTPRHVFHTFGIFTIAAMLPVSPKTDKTDPLSTSFVSDTWFIGAFGRWWRAGPFEPWCPDMVTLPSDEESSSSGIVAVRTTDCKFSFRNRFPLFEHPSVLAALARRLLGRSRGTPPRLRNRERTAQYQSSSARSSTPPPLPKSATLPLHSIRTSQSSISLPTEQRTVASAFVPCDASSPRFAEVQHQIAISKSAVIELRAQLSDCQASAKRSHSTLQADADALRERKRQEDLAKQKVKAQTKSLDDAKRNAESLRKEAERKLKAACGARDEANNRIDFLDKEIERLQRRLEEDRAFLKDNVDMVSKVQKEAEDELQRKKREVKVAEDVVAALILRTKELEAKLASRREKLAFLREQT</sequence>
<organism evidence="3 4">
    <name type="scientific">Fistulina hepatica ATCC 64428</name>
    <dbReference type="NCBI Taxonomy" id="1128425"/>
    <lineage>
        <taxon>Eukaryota</taxon>
        <taxon>Fungi</taxon>
        <taxon>Dikarya</taxon>
        <taxon>Basidiomycota</taxon>
        <taxon>Agaricomycotina</taxon>
        <taxon>Agaricomycetes</taxon>
        <taxon>Agaricomycetidae</taxon>
        <taxon>Agaricales</taxon>
        <taxon>Fistulinaceae</taxon>
        <taxon>Fistulina</taxon>
    </lineage>
</organism>
<keyword evidence="2" id="KW-1133">Transmembrane helix</keyword>